<dbReference type="Gene3D" id="3.40.800.20">
    <property type="entry name" value="Histone deacetylase domain"/>
    <property type="match status" value="1"/>
</dbReference>
<dbReference type="STRING" id="334426.A0A0R3PJN8"/>
<evidence type="ECO:0000256" key="2">
    <source>
        <dbReference type="ARBA" id="ARBA00007738"/>
    </source>
</evidence>
<dbReference type="GO" id="GO:0000118">
    <property type="term" value="C:histone deacetylase complex"/>
    <property type="evidence" value="ECO:0007669"/>
    <property type="project" value="TreeGrafter"/>
</dbReference>
<dbReference type="PANTHER" id="PTHR10625:SF5">
    <property type="entry name" value="HISTONE DEACETYLASE"/>
    <property type="match status" value="1"/>
</dbReference>
<evidence type="ECO:0000256" key="10">
    <source>
        <dbReference type="ARBA" id="ARBA00048287"/>
    </source>
</evidence>
<keyword evidence="9" id="KW-0539">Nucleus</keyword>
<dbReference type="InterPro" id="IPR000286">
    <property type="entry name" value="HDACs"/>
</dbReference>
<evidence type="ECO:0000313" key="12">
    <source>
        <dbReference type="EMBL" id="VDM56285.1"/>
    </source>
</evidence>
<accession>A0A0R3PJN8</accession>
<dbReference type="GO" id="GO:0141221">
    <property type="term" value="F:histone deacetylase activity, hydrolytic mechanism"/>
    <property type="evidence" value="ECO:0007669"/>
    <property type="project" value="UniProtKB-EC"/>
</dbReference>
<evidence type="ECO:0000313" key="14">
    <source>
        <dbReference type="WBParaSite" id="ACOC_0000469901-mRNA-1"/>
    </source>
</evidence>
<dbReference type="WBParaSite" id="ACOC_0000469901-mRNA-1">
    <property type="protein sequence ID" value="ACOC_0000469901-mRNA-1"/>
    <property type="gene ID" value="ACOC_0000469901"/>
</dbReference>
<comment type="subcellular location">
    <subcellularLocation>
        <location evidence="1">Nucleus</location>
    </subcellularLocation>
</comment>
<keyword evidence="8" id="KW-0804">Transcription</keyword>
<dbReference type="PRINTS" id="PR01270">
    <property type="entry name" value="HDASUPER"/>
</dbReference>
<evidence type="ECO:0000256" key="8">
    <source>
        <dbReference type="ARBA" id="ARBA00023163"/>
    </source>
</evidence>
<sequence>MDVYDSLECKTTIGFNKYQHLHKNTICKRHPECPDRIEICRSVLQQSGLLRECQEVNFPSLDDLDLRQSHSESHVNKLLKEAILMDQESLNHLSEDYDSVFMTPGSANAAQSAVSCCRWLAEGIVTNKIPNAFALVRPPGHHADRYSASGFCLFNNAAQAAEAAFDFGADRILIVDLDVHHGNGTQQIFYEDKRVMFISIHRYENGKFWPHLKESNYDHIGASEGRGYNVNIPLNEVGCGDADYMAVFWNIIWPLATQFNPDFVIVSAGYDSCDGDPVGEMRLSADAYAHVIYHLSALARGKLLMILEGGYNHSVLSVGVHRCVRVLCGYKPLPVKISSPPKTRYLYCSCRVFLNSYLIATKATCVLETYVSETSIGQITCFGDISSINSTCAA</sequence>
<dbReference type="InterPro" id="IPR023801">
    <property type="entry name" value="His_deacetylse_dom"/>
</dbReference>
<evidence type="ECO:0000256" key="5">
    <source>
        <dbReference type="ARBA" id="ARBA00022801"/>
    </source>
</evidence>
<organism evidence="14">
    <name type="scientific">Angiostrongylus costaricensis</name>
    <name type="common">Nematode worm</name>
    <dbReference type="NCBI Taxonomy" id="334426"/>
    <lineage>
        <taxon>Eukaryota</taxon>
        <taxon>Metazoa</taxon>
        <taxon>Ecdysozoa</taxon>
        <taxon>Nematoda</taxon>
        <taxon>Chromadorea</taxon>
        <taxon>Rhabditida</taxon>
        <taxon>Rhabditina</taxon>
        <taxon>Rhabditomorpha</taxon>
        <taxon>Strongyloidea</taxon>
        <taxon>Metastrongylidae</taxon>
        <taxon>Angiostrongylus</taxon>
    </lineage>
</organism>
<dbReference type="InterPro" id="IPR037138">
    <property type="entry name" value="His_deacetylse_dom_sf"/>
</dbReference>
<dbReference type="Pfam" id="PF00850">
    <property type="entry name" value="Hist_deacetyl"/>
    <property type="match status" value="1"/>
</dbReference>
<keyword evidence="5" id="KW-0378">Hydrolase</keyword>
<proteinExistence type="inferred from homology"/>
<evidence type="ECO:0000259" key="11">
    <source>
        <dbReference type="Pfam" id="PF00850"/>
    </source>
</evidence>
<keyword evidence="4" id="KW-0678">Repressor</keyword>
<reference evidence="14" key="1">
    <citation type="submission" date="2017-02" db="UniProtKB">
        <authorList>
            <consortium name="WormBaseParasite"/>
        </authorList>
    </citation>
    <scope>IDENTIFICATION</scope>
</reference>
<gene>
    <name evidence="12" type="ORF">ACOC_LOCUS4700</name>
</gene>
<protein>
    <recommendedName>
        <fullName evidence="3">histone deacetylase</fullName>
        <ecNumber evidence="3">3.5.1.98</ecNumber>
    </recommendedName>
</protein>
<evidence type="ECO:0000313" key="13">
    <source>
        <dbReference type="Proteomes" id="UP000267027"/>
    </source>
</evidence>
<dbReference type="OMA" id="NITHYRT"/>
<comment type="similarity">
    <text evidence="2">Belongs to the histone deacetylase family. HD type 2 subfamily.</text>
</comment>
<dbReference type="SUPFAM" id="SSF52768">
    <property type="entry name" value="Arginase/deacetylase"/>
    <property type="match status" value="1"/>
</dbReference>
<dbReference type="AlphaFoldDB" id="A0A0R3PJN8"/>
<dbReference type="InterPro" id="IPR023696">
    <property type="entry name" value="Ureohydrolase_dom_sf"/>
</dbReference>
<feature type="domain" description="Histone deacetylase" evidence="11">
    <location>
        <begin position="30"/>
        <end position="326"/>
    </location>
</feature>
<evidence type="ECO:0000256" key="7">
    <source>
        <dbReference type="ARBA" id="ARBA00023015"/>
    </source>
</evidence>
<keyword evidence="7" id="KW-0805">Transcription regulation</keyword>
<dbReference type="GO" id="GO:0040029">
    <property type="term" value="P:epigenetic regulation of gene expression"/>
    <property type="evidence" value="ECO:0007669"/>
    <property type="project" value="TreeGrafter"/>
</dbReference>
<keyword evidence="13" id="KW-1185">Reference proteome</keyword>
<dbReference type="Proteomes" id="UP000267027">
    <property type="component" value="Unassembled WGS sequence"/>
</dbReference>
<keyword evidence="6" id="KW-0156">Chromatin regulator</keyword>
<dbReference type="OrthoDB" id="424012at2759"/>
<name>A0A0R3PJN8_ANGCS</name>
<dbReference type="EMBL" id="UYYA01003826">
    <property type="protein sequence ID" value="VDM56285.1"/>
    <property type="molecule type" value="Genomic_DNA"/>
</dbReference>
<dbReference type="EC" id="3.5.1.98" evidence="3"/>
<evidence type="ECO:0000256" key="9">
    <source>
        <dbReference type="ARBA" id="ARBA00023242"/>
    </source>
</evidence>
<reference evidence="12 13" key="2">
    <citation type="submission" date="2018-11" db="EMBL/GenBank/DDBJ databases">
        <authorList>
            <consortium name="Pathogen Informatics"/>
        </authorList>
    </citation>
    <scope>NUCLEOTIDE SEQUENCE [LARGE SCALE GENOMIC DNA]</scope>
    <source>
        <strain evidence="12 13">Costa Rica</strain>
    </source>
</reference>
<dbReference type="PANTHER" id="PTHR10625">
    <property type="entry name" value="HISTONE DEACETYLASE HDAC1-RELATED"/>
    <property type="match status" value="1"/>
</dbReference>
<evidence type="ECO:0000256" key="1">
    <source>
        <dbReference type="ARBA" id="ARBA00004123"/>
    </source>
</evidence>
<evidence type="ECO:0000256" key="3">
    <source>
        <dbReference type="ARBA" id="ARBA00012111"/>
    </source>
</evidence>
<evidence type="ECO:0000256" key="6">
    <source>
        <dbReference type="ARBA" id="ARBA00022853"/>
    </source>
</evidence>
<evidence type="ECO:0000256" key="4">
    <source>
        <dbReference type="ARBA" id="ARBA00022491"/>
    </source>
</evidence>
<comment type="catalytic activity">
    <reaction evidence="10">
        <text>N(6)-acetyl-L-lysyl-[histone] + H2O = L-lysyl-[histone] + acetate</text>
        <dbReference type="Rhea" id="RHEA:58196"/>
        <dbReference type="Rhea" id="RHEA-COMP:9845"/>
        <dbReference type="Rhea" id="RHEA-COMP:11338"/>
        <dbReference type="ChEBI" id="CHEBI:15377"/>
        <dbReference type="ChEBI" id="CHEBI:29969"/>
        <dbReference type="ChEBI" id="CHEBI:30089"/>
        <dbReference type="ChEBI" id="CHEBI:61930"/>
        <dbReference type="EC" id="3.5.1.98"/>
    </reaction>
</comment>